<evidence type="ECO:0000256" key="2">
    <source>
        <dbReference type="ARBA" id="ARBA00022777"/>
    </source>
</evidence>
<dbReference type="InterPro" id="IPR011611">
    <property type="entry name" value="PfkB_dom"/>
</dbReference>
<dbReference type="InterPro" id="IPR002139">
    <property type="entry name" value="Ribo/fructo_kinase"/>
</dbReference>
<dbReference type="Gene3D" id="3.40.1190.20">
    <property type="match status" value="1"/>
</dbReference>
<dbReference type="GO" id="GO:0005829">
    <property type="term" value="C:cytosol"/>
    <property type="evidence" value="ECO:0007669"/>
    <property type="project" value="TreeGrafter"/>
</dbReference>
<dbReference type="GO" id="GO:0016301">
    <property type="term" value="F:kinase activity"/>
    <property type="evidence" value="ECO:0007669"/>
    <property type="project" value="UniProtKB-KW"/>
</dbReference>
<sequence>MEDNIQLLSIGDATVDVFMTPLESETVCEMDKKECKICFSYGDKIPVRNLEFTIGGNAANNAVGASRLGVKDAIVLTLGGDTIGDLIIERLIRERVDTAYVSRQSASSSNYSTIINYSGERTIFTYHAPRSYEFPVALPTAPWIYLTSMGETFRPFYNHFVDWLNKNPQIKLAFNPGTWQIKAGVEGVAQILARTQVLYINREEAEKYVNLPDSHGKEKELLTAAAKLGPKIVIITDGPEGSYVYDSAQNKFLKAGIYPQDCLERTGAGDAFGSGFMAAMIKGKSIEEAILWGTVNSASVISFVGAQKGLLKESEMLEWVERGKDKVKVEEF</sequence>
<feature type="domain" description="Carbohydrate kinase PfkB" evidence="3">
    <location>
        <begin position="37"/>
        <end position="309"/>
    </location>
</feature>
<comment type="caution">
    <text evidence="4">The sequence shown here is derived from an EMBL/GenBank/DDBJ whole genome shotgun (WGS) entry which is preliminary data.</text>
</comment>
<keyword evidence="1" id="KW-0808">Transferase</keyword>
<dbReference type="SUPFAM" id="SSF53613">
    <property type="entry name" value="Ribokinase-like"/>
    <property type="match status" value="1"/>
</dbReference>
<dbReference type="PANTHER" id="PTHR10584:SF166">
    <property type="entry name" value="RIBOKINASE"/>
    <property type="match status" value="1"/>
</dbReference>
<gene>
    <name evidence="4" type="ORF">CO054_01130</name>
</gene>
<evidence type="ECO:0000256" key="1">
    <source>
        <dbReference type="ARBA" id="ARBA00022679"/>
    </source>
</evidence>
<dbReference type="AlphaFoldDB" id="A0A2M8ESZ3"/>
<protein>
    <recommendedName>
        <fullName evidence="3">Carbohydrate kinase PfkB domain-containing protein</fullName>
    </recommendedName>
</protein>
<dbReference type="GO" id="GO:0006796">
    <property type="term" value="P:phosphate-containing compound metabolic process"/>
    <property type="evidence" value="ECO:0007669"/>
    <property type="project" value="UniProtKB-ARBA"/>
</dbReference>
<organism evidence="4 5">
    <name type="scientific">Candidatus Shapirobacteria bacterium CG_4_9_14_0_2_um_filter_39_11</name>
    <dbReference type="NCBI Taxonomy" id="1974478"/>
    <lineage>
        <taxon>Bacteria</taxon>
        <taxon>Candidatus Shapironibacteriota</taxon>
    </lineage>
</organism>
<name>A0A2M8ESZ3_9BACT</name>
<evidence type="ECO:0000313" key="5">
    <source>
        <dbReference type="Proteomes" id="UP000229816"/>
    </source>
</evidence>
<dbReference type="InterPro" id="IPR029056">
    <property type="entry name" value="Ribokinase-like"/>
</dbReference>
<accession>A0A2M8ESZ3</accession>
<keyword evidence="2" id="KW-0418">Kinase</keyword>
<dbReference type="PRINTS" id="PR00990">
    <property type="entry name" value="RIBOKINASE"/>
</dbReference>
<dbReference type="PANTHER" id="PTHR10584">
    <property type="entry name" value="SUGAR KINASE"/>
    <property type="match status" value="1"/>
</dbReference>
<dbReference type="Pfam" id="PF00294">
    <property type="entry name" value="PfkB"/>
    <property type="match status" value="1"/>
</dbReference>
<proteinExistence type="predicted"/>
<dbReference type="Proteomes" id="UP000229816">
    <property type="component" value="Unassembled WGS sequence"/>
</dbReference>
<evidence type="ECO:0000313" key="4">
    <source>
        <dbReference type="EMBL" id="PJC28244.1"/>
    </source>
</evidence>
<evidence type="ECO:0000259" key="3">
    <source>
        <dbReference type="Pfam" id="PF00294"/>
    </source>
</evidence>
<reference evidence="5" key="1">
    <citation type="submission" date="2017-09" db="EMBL/GenBank/DDBJ databases">
        <title>Depth-based differentiation of microbial function through sediment-hosted aquifers and enrichment of novel symbionts in the deep terrestrial subsurface.</title>
        <authorList>
            <person name="Probst A.J."/>
            <person name="Ladd B."/>
            <person name="Jarett J.K."/>
            <person name="Geller-Mcgrath D.E."/>
            <person name="Sieber C.M.K."/>
            <person name="Emerson J.B."/>
            <person name="Anantharaman K."/>
            <person name="Thomas B.C."/>
            <person name="Malmstrom R."/>
            <person name="Stieglmeier M."/>
            <person name="Klingl A."/>
            <person name="Woyke T."/>
            <person name="Ryan C.M."/>
            <person name="Banfield J.F."/>
        </authorList>
    </citation>
    <scope>NUCLEOTIDE SEQUENCE [LARGE SCALE GENOMIC DNA]</scope>
</reference>
<dbReference type="EMBL" id="PFSF01000024">
    <property type="protein sequence ID" value="PJC28244.1"/>
    <property type="molecule type" value="Genomic_DNA"/>
</dbReference>